<gene>
    <name evidence="4" type="ordered locus">WS2175</name>
</gene>
<dbReference type="eggNOG" id="COG2236">
    <property type="taxonomic scope" value="Bacteria"/>
</dbReference>
<dbReference type="InterPro" id="IPR000836">
    <property type="entry name" value="PRTase_dom"/>
</dbReference>
<accession>Q7M7P1</accession>
<organism evidence="5">
    <name type="scientific">Wolinella succinogenes (strain ATCC 29543 / DSM 1740 / CCUG 13145 / JCM 31913 / LMG 7466 / NCTC 11488 / FDC 602W)</name>
    <name type="common">Vibrio succinogenes</name>
    <dbReference type="NCBI Taxonomy" id="273121"/>
    <lineage>
        <taxon>Bacteria</taxon>
        <taxon>Pseudomonadati</taxon>
        <taxon>Campylobacterota</taxon>
        <taxon>Epsilonproteobacteria</taxon>
        <taxon>Campylobacterales</taxon>
        <taxon>Helicobacteraceae</taxon>
        <taxon>Wolinella</taxon>
    </lineage>
</organism>
<evidence type="ECO:0000313" key="5">
    <source>
        <dbReference type="Proteomes" id="UP000000422"/>
    </source>
</evidence>
<dbReference type="EMBL" id="BX571662">
    <property type="protein sequence ID" value="CAE11166.1"/>
    <property type="molecule type" value="Genomic_DNA"/>
</dbReference>
<dbReference type="RefSeq" id="WP_011139948.1">
    <property type="nucleotide sequence ID" value="NC_005090.1"/>
</dbReference>
<evidence type="ECO:0000259" key="3">
    <source>
        <dbReference type="Pfam" id="PF00156"/>
    </source>
</evidence>
<protein>
    <submittedName>
        <fullName evidence="4">PUTATIVE NUCLEOTIDE PHOSPHORIBOSYLTRANSFERASE</fullName>
    </submittedName>
</protein>
<keyword evidence="1 4" id="KW-0328">Glycosyltransferase</keyword>
<proteinExistence type="predicted"/>
<evidence type="ECO:0000313" key="4">
    <source>
        <dbReference type="EMBL" id="CAE11166.1"/>
    </source>
</evidence>
<reference evidence="4 5" key="1">
    <citation type="journal article" date="2003" name="Proc. Natl. Acad. Sci. U.S.A.">
        <title>Complete genome sequence and analysis of Wolinella succinogenes.</title>
        <authorList>
            <person name="Baar C."/>
            <person name="Eppinger M."/>
            <person name="Raddatz G."/>
            <person name="Simon JM."/>
            <person name="Lanz C."/>
            <person name="Klimmek O."/>
            <person name="Nandakumar R."/>
            <person name="Gross R."/>
            <person name="Rosinus A."/>
            <person name="Keller H."/>
            <person name="Jagtap P."/>
            <person name="Linke B."/>
            <person name="Meyer F."/>
            <person name="Lederer H."/>
            <person name="Schuster S.C."/>
        </authorList>
    </citation>
    <scope>NUCLEOTIDE SEQUENCE [LARGE SCALE GENOMIC DNA]</scope>
    <source>
        <strain evidence="5">ATCC 29543 / DSM 1740 / CCUG 13145 / JCM 31913 / LMG 7466 / NCTC 11488 / FDC 602W</strain>
    </source>
</reference>
<dbReference type="Gene3D" id="3.40.50.2020">
    <property type="match status" value="1"/>
</dbReference>
<name>Q7M7P1_WOLSU</name>
<dbReference type="HOGENOM" id="CLU_080904_1_2_7"/>
<dbReference type="PANTHER" id="PTHR43363:SF1">
    <property type="entry name" value="HYPOXANTHINE-GUANINE PHOSPHORIBOSYLTRANSFERASE"/>
    <property type="match status" value="1"/>
</dbReference>
<dbReference type="CDD" id="cd06223">
    <property type="entry name" value="PRTases_typeI"/>
    <property type="match status" value="1"/>
</dbReference>
<evidence type="ECO:0000256" key="2">
    <source>
        <dbReference type="ARBA" id="ARBA00022679"/>
    </source>
</evidence>
<keyword evidence="5" id="KW-1185">Reference proteome</keyword>
<evidence type="ECO:0000256" key="1">
    <source>
        <dbReference type="ARBA" id="ARBA00022676"/>
    </source>
</evidence>
<dbReference type="Pfam" id="PF00156">
    <property type="entry name" value="Pribosyltran"/>
    <property type="match status" value="1"/>
</dbReference>
<dbReference type="AlphaFoldDB" id="Q7M7P1"/>
<feature type="domain" description="Phosphoribosyltransferase" evidence="3">
    <location>
        <begin position="15"/>
        <end position="144"/>
    </location>
</feature>
<dbReference type="STRING" id="273121.WS2175"/>
<sequence>MLYYSYEMFRDDMKELVTRLDYKPEAVLGITRGGLTMAHFLGIAMDMREVYTINAVSYFNKQQDEDIKIFNIPNLGDAKQVLIVDEIVDSGKSMRKILEVLTEINPDVEFKTAVLFHKPTAIYTPDFYIREATEWIEFFWEVDILAPKEER</sequence>
<dbReference type="KEGG" id="wsu:WS2175"/>
<dbReference type="Proteomes" id="UP000000422">
    <property type="component" value="Chromosome"/>
</dbReference>
<dbReference type="PANTHER" id="PTHR43363">
    <property type="entry name" value="HYPOXANTHINE PHOSPHORIBOSYLTRANSFERASE"/>
    <property type="match status" value="1"/>
</dbReference>
<keyword evidence="2 4" id="KW-0808">Transferase</keyword>
<dbReference type="InterPro" id="IPR029057">
    <property type="entry name" value="PRTase-like"/>
</dbReference>
<dbReference type="SUPFAM" id="SSF53271">
    <property type="entry name" value="PRTase-like"/>
    <property type="match status" value="1"/>
</dbReference>
<dbReference type="GO" id="GO:0016757">
    <property type="term" value="F:glycosyltransferase activity"/>
    <property type="evidence" value="ECO:0007669"/>
    <property type="project" value="UniProtKB-KW"/>
</dbReference>